<dbReference type="EMBL" id="MGFQ01000021">
    <property type="protein sequence ID" value="OGM09520.1"/>
    <property type="molecule type" value="Genomic_DNA"/>
</dbReference>
<dbReference type="Proteomes" id="UP000176939">
    <property type="component" value="Unassembled WGS sequence"/>
</dbReference>
<protein>
    <recommendedName>
        <fullName evidence="3">GrpB family protein</fullName>
    </recommendedName>
</protein>
<gene>
    <name evidence="1" type="ORF">A2Z67_01595</name>
</gene>
<evidence type="ECO:0000313" key="2">
    <source>
        <dbReference type="Proteomes" id="UP000176939"/>
    </source>
</evidence>
<dbReference type="InterPro" id="IPR043519">
    <property type="entry name" value="NT_sf"/>
</dbReference>
<proteinExistence type="predicted"/>
<dbReference type="InterPro" id="IPR007344">
    <property type="entry name" value="GrpB/CoaE"/>
</dbReference>
<dbReference type="SUPFAM" id="SSF81301">
    <property type="entry name" value="Nucleotidyltransferase"/>
    <property type="match status" value="1"/>
</dbReference>
<organism evidence="1 2">
    <name type="scientific">Candidatus Woesebacteria bacterium RBG_13_36_22</name>
    <dbReference type="NCBI Taxonomy" id="1802478"/>
    <lineage>
        <taxon>Bacteria</taxon>
        <taxon>Candidatus Woeseibacteriota</taxon>
    </lineage>
</organism>
<evidence type="ECO:0000313" key="1">
    <source>
        <dbReference type="EMBL" id="OGM09520.1"/>
    </source>
</evidence>
<evidence type="ECO:0008006" key="3">
    <source>
        <dbReference type="Google" id="ProtNLM"/>
    </source>
</evidence>
<comment type="caution">
    <text evidence="1">The sequence shown here is derived from an EMBL/GenBank/DDBJ whole genome shotgun (WGS) entry which is preliminary data.</text>
</comment>
<dbReference type="Gene3D" id="3.30.460.10">
    <property type="entry name" value="Beta Polymerase, domain 2"/>
    <property type="match status" value="1"/>
</dbReference>
<dbReference type="AlphaFoldDB" id="A0A1F7X353"/>
<sequence length="172" mass="20500">MALIRRFPPEHFLRYNEKPVKIKPFSKKQEIIAKKYIARVGEILKDFDLKIMIRGSTAFKISGKGDVEIGIYPNESDWKFVTELLRKNFGEPGNVEKDYARFNDCCDDIEIEIIILKGKEARQDILLHEYLIKHPKLLKEYERIKKKYAFSKREYQIQKNRFLSRVMEKILS</sequence>
<name>A0A1F7X353_9BACT</name>
<reference evidence="1 2" key="1">
    <citation type="journal article" date="2016" name="Nat. Commun.">
        <title>Thousands of microbial genomes shed light on interconnected biogeochemical processes in an aquifer system.</title>
        <authorList>
            <person name="Anantharaman K."/>
            <person name="Brown C.T."/>
            <person name="Hug L.A."/>
            <person name="Sharon I."/>
            <person name="Castelle C.J."/>
            <person name="Probst A.J."/>
            <person name="Thomas B.C."/>
            <person name="Singh A."/>
            <person name="Wilkins M.J."/>
            <person name="Karaoz U."/>
            <person name="Brodie E.L."/>
            <person name="Williams K.H."/>
            <person name="Hubbard S.S."/>
            <person name="Banfield J.F."/>
        </authorList>
    </citation>
    <scope>NUCLEOTIDE SEQUENCE [LARGE SCALE GENOMIC DNA]</scope>
</reference>
<dbReference type="Pfam" id="PF04229">
    <property type="entry name" value="GrpB"/>
    <property type="match status" value="1"/>
</dbReference>
<accession>A0A1F7X353</accession>